<keyword evidence="1" id="KW-0472">Membrane</keyword>
<proteinExistence type="predicted"/>
<reference evidence="2" key="1">
    <citation type="submission" date="2023-05" db="EMBL/GenBank/DDBJ databases">
        <title>Nepenthes gracilis genome sequencing.</title>
        <authorList>
            <person name="Fukushima K."/>
        </authorList>
    </citation>
    <scope>NUCLEOTIDE SEQUENCE</scope>
    <source>
        <strain evidence="2">SING2019-196</strain>
    </source>
</reference>
<organism evidence="2 3">
    <name type="scientific">Nepenthes gracilis</name>
    <name type="common">Slender pitcher plant</name>
    <dbReference type="NCBI Taxonomy" id="150966"/>
    <lineage>
        <taxon>Eukaryota</taxon>
        <taxon>Viridiplantae</taxon>
        <taxon>Streptophyta</taxon>
        <taxon>Embryophyta</taxon>
        <taxon>Tracheophyta</taxon>
        <taxon>Spermatophyta</taxon>
        <taxon>Magnoliopsida</taxon>
        <taxon>eudicotyledons</taxon>
        <taxon>Gunneridae</taxon>
        <taxon>Pentapetalae</taxon>
        <taxon>Caryophyllales</taxon>
        <taxon>Nepenthaceae</taxon>
        <taxon>Nepenthes</taxon>
    </lineage>
</organism>
<accession>A0AAD3XG34</accession>
<comment type="caution">
    <text evidence="2">The sequence shown here is derived from an EMBL/GenBank/DDBJ whole genome shotgun (WGS) entry which is preliminary data.</text>
</comment>
<dbReference type="AlphaFoldDB" id="A0AAD3XG34"/>
<keyword evidence="1" id="KW-0812">Transmembrane</keyword>
<evidence type="ECO:0000256" key="1">
    <source>
        <dbReference type="SAM" id="Phobius"/>
    </source>
</evidence>
<protein>
    <recommendedName>
        <fullName evidence="4">Transmembrane protein</fullName>
    </recommendedName>
</protein>
<gene>
    <name evidence="2" type="ORF">Nepgr_005243</name>
</gene>
<keyword evidence="1" id="KW-1133">Transmembrane helix</keyword>
<evidence type="ECO:0000313" key="3">
    <source>
        <dbReference type="Proteomes" id="UP001279734"/>
    </source>
</evidence>
<dbReference type="EMBL" id="BSYO01000004">
    <property type="protein sequence ID" value="GMH03404.1"/>
    <property type="molecule type" value="Genomic_DNA"/>
</dbReference>
<evidence type="ECO:0008006" key="4">
    <source>
        <dbReference type="Google" id="ProtNLM"/>
    </source>
</evidence>
<keyword evidence="3" id="KW-1185">Reference proteome</keyword>
<name>A0AAD3XG34_NEPGR</name>
<feature type="transmembrane region" description="Helical" evidence="1">
    <location>
        <begin position="60"/>
        <end position="78"/>
    </location>
</feature>
<sequence>MVVLRHWPSCNGGTDAMSSLLADCTLSGLRFGSCCRPMAACCGWYCLSVLHLRGIAWEPVVLGCISMLLCCCSVCWWMRTVFIEMQQVVVKLAG</sequence>
<dbReference type="Proteomes" id="UP001279734">
    <property type="component" value="Unassembled WGS sequence"/>
</dbReference>
<evidence type="ECO:0000313" key="2">
    <source>
        <dbReference type="EMBL" id="GMH03404.1"/>
    </source>
</evidence>